<dbReference type="EMBL" id="OZ037945">
    <property type="protein sequence ID" value="CAL1702134.1"/>
    <property type="molecule type" value="Genomic_DNA"/>
</dbReference>
<reference evidence="3" key="1">
    <citation type="submission" date="2024-04" db="EMBL/GenBank/DDBJ databases">
        <authorList>
            <person name="Shaw F."/>
            <person name="Minotto A."/>
        </authorList>
    </citation>
    <scope>NUCLEOTIDE SEQUENCE [LARGE SCALE GENOMIC DNA]</scope>
</reference>
<feature type="region of interest" description="Disordered" evidence="1">
    <location>
        <begin position="83"/>
        <end position="122"/>
    </location>
</feature>
<protein>
    <submittedName>
        <fullName evidence="2">Uncharacterized protein</fullName>
    </submittedName>
</protein>
<name>A0ABP1D5E8_9APHY</name>
<keyword evidence="3" id="KW-1185">Reference proteome</keyword>
<gene>
    <name evidence="2" type="ORF">GFSPODELE1_LOCUS3897</name>
</gene>
<feature type="compositionally biased region" description="Polar residues" evidence="1">
    <location>
        <begin position="91"/>
        <end position="104"/>
    </location>
</feature>
<sequence>MWSAITSFFYDAISQKTRGDSNEKSMRLSGVVPANDVEAQRLHMWMWYVFLIVAKVEDSRAKREEISDIGSLRLYSERRYTGDSARHTCPSVGSRQQSNQQPTRESCETSPVARGSKVSVSA</sequence>
<evidence type="ECO:0000256" key="1">
    <source>
        <dbReference type="SAM" id="MobiDB-lite"/>
    </source>
</evidence>
<evidence type="ECO:0000313" key="3">
    <source>
        <dbReference type="Proteomes" id="UP001497453"/>
    </source>
</evidence>
<organism evidence="2 3">
    <name type="scientific">Somion occarium</name>
    <dbReference type="NCBI Taxonomy" id="3059160"/>
    <lineage>
        <taxon>Eukaryota</taxon>
        <taxon>Fungi</taxon>
        <taxon>Dikarya</taxon>
        <taxon>Basidiomycota</taxon>
        <taxon>Agaricomycotina</taxon>
        <taxon>Agaricomycetes</taxon>
        <taxon>Polyporales</taxon>
        <taxon>Cerrenaceae</taxon>
        <taxon>Somion</taxon>
    </lineage>
</organism>
<proteinExistence type="predicted"/>
<evidence type="ECO:0000313" key="2">
    <source>
        <dbReference type="EMBL" id="CAL1702134.1"/>
    </source>
</evidence>
<dbReference type="Proteomes" id="UP001497453">
    <property type="component" value="Chromosome 2"/>
</dbReference>
<accession>A0ABP1D5E8</accession>